<gene>
    <name evidence="2" type="ORF">JQM67_03525</name>
</gene>
<keyword evidence="3" id="KW-1185">Reference proteome</keyword>
<feature type="chain" id="PRO_5047370712" evidence="1">
    <location>
        <begin position="22"/>
        <end position="175"/>
    </location>
</feature>
<organism evidence="2 3">
    <name type="scientific">Anaeromassilibacillus senegalensis</name>
    <dbReference type="NCBI Taxonomy" id="1673717"/>
    <lineage>
        <taxon>Bacteria</taxon>
        <taxon>Bacillati</taxon>
        <taxon>Bacillota</taxon>
        <taxon>Clostridia</taxon>
        <taxon>Eubacteriales</taxon>
        <taxon>Acutalibacteraceae</taxon>
        <taxon>Anaeromassilibacillus</taxon>
    </lineage>
</organism>
<dbReference type="RefSeq" id="WP_235322673.1">
    <property type="nucleotide sequence ID" value="NZ_JAFBIT010000001.1"/>
</dbReference>
<comment type="caution">
    <text evidence="2">The sequence shown here is derived from an EMBL/GenBank/DDBJ whole genome shotgun (WGS) entry which is preliminary data.</text>
</comment>
<dbReference type="Proteomes" id="UP001299220">
    <property type="component" value="Unassembled WGS sequence"/>
</dbReference>
<sequence length="175" mass="19710">MKRLTAMILALCMLFALSACGNNNSTADGSAYPEDLITEDFKYPLGDTGAKVAIPAELGFEAYESELNDFYGGGPGGDWRIVVNTEPKSDYPDYTLAVYADLSAQANGSAIEQDANGNYYYTYINDSDPDKIYRFHTSVREGTDMFYRVSFYCFDEYWESFGDRFTEWAMTIEVE</sequence>
<keyword evidence="1" id="KW-0732">Signal</keyword>
<evidence type="ECO:0000256" key="1">
    <source>
        <dbReference type="SAM" id="SignalP"/>
    </source>
</evidence>
<accession>A0ABS9CNZ9</accession>
<evidence type="ECO:0000313" key="3">
    <source>
        <dbReference type="Proteomes" id="UP001299220"/>
    </source>
</evidence>
<proteinExistence type="predicted"/>
<name>A0ABS9CNZ9_9FIRM</name>
<dbReference type="EMBL" id="JAFBIT010000001">
    <property type="protein sequence ID" value="MCF2651664.1"/>
    <property type="molecule type" value="Genomic_DNA"/>
</dbReference>
<protein>
    <submittedName>
        <fullName evidence="2">Uncharacterized protein</fullName>
    </submittedName>
</protein>
<reference evidence="2 3" key="1">
    <citation type="submission" date="2020-12" db="EMBL/GenBank/DDBJ databases">
        <title>Whole genome sequences of gut porcine anaerobes.</title>
        <authorList>
            <person name="Kubasova T."/>
            <person name="Jahodarova E."/>
            <person name="Rychlik I."/>
        </authorList>
    </citation>
    <scope>NUCLEOTIDE SEQUENCE [LARGE SCALE GENOMIC DNA]</scope>
    <source>
        <strain evidence="2 3">An867</strain>
    </source>
</reference>
<dbReference type="PROSITE" id="PS51257">
    <property type="entry name" value="PROKAR_LIPOPROTEIN"/>
    <property type="match status" value="1"/>
</dbReference>
<feature type="signal peptide" evidence="1">
    <location>
        <begin position="1"/>
        <end position="21"/>
    </location>
</feature>
<evidence type="ECO:0000313" key="2">
    <source>
        <dbReference type="EMBL" id="MCF2651664.1"/>
    </source>
</evidence>